<evidence type="ECO:0000256" key="3">
    <source>
        <dbReference type="ARBA" id="ARBA00022692"/>
    </source>
</evidence>
<dbReference type="Pfam" id="PF06835">
    <property type="entry name" value="LptC"/>
    <property type="match status" value="1"/>
</dbReference>
<evidence type="ECO:0000256" key="5">
    <source>
        <dbReference type="ARBA" id="ARBA00023136"/>
    </source>
</evidence>
<dbReference type="AlphaFoldDB" id="A0A7V3PUY9"/>
<evidence type="ECO:0000256" key="1">
    <source>
        <dbReference type="ARBA" id="ARBA00022475"/>
    </source>
</evidence>
<dbReference type="PANTHER" id="PTHR37481">
    <property type="entry name" value="LIPOPOLYSACCHARIDE EXPORT SYSTEM PROTEIN LPTC"/>
    <property type="match status" value="1"/>
</dbReference>
<evidence type="ECO:0000256" key="4">
    <source>
        <dbReference type="ARBA" id="ARBA00022989"/>
    </source>
</evidence>
<keyword evidence="2" id="KW-0997">Cell inner membrane</keyword>
<dbReference type="Gene3D" id="2.60.450.10">
    <property type="entry name" value="Lipopolysaccharide (LPS) transport protein A like domain"/>
    <property type="match status" value="1"/>
</dbReference>
<proteinExistence type="predicted"/>
<gene>
    <name evidence="7" type="primary">lptC</name>
    <name evidence="7" type="ORF">ENX16_07475</name>
</gene>
<keyword evidence="4 6" id="KW-1133">Transmembrane helix</keyword>
<dbReference type="InterPro" id="IPR052363">
    <property type="entry name" value="LPS_export_LptC"/>
</dbReference>
<protein>
    <submittedName>
        <fullName evidence="7">LPS export ABC transporter periplasmic protein LptC</fullName>
    </submittedName>
</protein>
<dbReference type="GO" id="GO:0005886">
    <property type="term" value="C:plasma membrane"/>
    <property type="evidence" value="ECO:0007669"/>
    <property type="project" value="InterPro"/>
</dbReference>
<dbReference type="PANTHER" id="PTHR37481:SF1">
    <property type="entry name" value="LIPOPOLYSACCHARIDE EXPORT SYSTEM PROTEIN LPTC"/>
    <property type="match status" value="1"/>
</dbReference>
<dbReference type="GO" id="GO:0015221">
    <property type="term" value="F:lipopolysaccharide transmembrane transporter activity"/>
    <property type="evidence" value="ECO:0007669"/>
    <property type="project" value="InterPro"/>
</dbReference>
<comment type="caution">
    <text evidence="7">The sequence shown here is derived from an EMBL/GenBank/DDBJ whole genome shotgun (WGS) entry which is preliminary data.</text>
</comment>
<evidence type="ECO:0000256" key="6">
    <source>
        <dbReference type="SAM" id="Phobius"/>
    </source>
</evidence>
<dbReference type="InterPro" id="IPR010664">
    <property type="entry name" value="LipoPS_assembly_LptC-rel"/>
</dbReference>
<reference evidence="7" key="1">
    <citation type="journal article" date="2020" name="mSystems">
        <title>Genome- and Community-Level Interaction Insights into Carbon Utilization and Element Cycling Functions of Hydrothermarchaeota in Hydrothermal Sediment.</title>
        <authorList>
            <person name="Zhou Z."/>
            <person name="Liu Y."/>
            <person name="Xu W."/>
            <person name="Pan J."/>
            <person name="Luo Z.H."/>
            <person name="Li M."/>
        </authorList>
    </citation>
    <scope>NUCLEOTIDE SEQUENCE [LARGE SCALE GENOMIC DNA]</scope>
    <source>
        <strain evidence="7">SpSt-914</strain>
    </source>
</reference>
<organism evidence="7">
    <name type="scientific">candidate division WOR-3 bacterium</name>
    <dbReference type="NCBI Taxonomy" id="2052148"/>
    <lineage>
        <taxon>Bacteria</taxon>
        <taxon>Bacteria division WOR-3</taxon>
    </lineage>
</organism>
<sequence length="199" mass="22493">MKIVRNKWLVRNRKVLLVWGNEIGHLLKSVIAILAFFLLLGCNEDKKMGADYVLPNQIIREFELNESVSGRRLYSLNARVAVVWQNENRIEVETLAVIFYDDNDQPYSRLIANSGTVWMKTEDLVSRGNVRVVTSDSTVLETDSLAWSNSRRIIHTCAVVIIETPRGVITGTGLVADAQLNKIEIMSEVRGNAGYEFQP</sequence>
<accession>A0A7V3PUY9</accession>
<dbReference type="NCBIfam" id="TIGR04409">
    <property type="entry name" value="LptC_YrbK"/>
    <property type="match status" value="1"/>
</dbReference>
<dbReference type="EMBL" id="DTMZ01000187">
    <property type="protein sequence ID" value="HGD13897.1"/>
    <property type="molecule type" value="Genomic_DNA"/>
</dbReference>
<evidence type="ECO:0000256" key="2">
    <source>
        <dbReference type="ARBA" id="ARBA00022519"/>
    </source>
</evidence>
<dbReference type="InterPro" id="IPR026265">
    <property type="entry name" value="LptC"/>
</dbReference>
<dbReference type="GO" id="GO:0017089">
    <property type="term" value="F:glycolipid transfer activity"/>
    <property type="evidence" value="ECO:0007669"/>
    <property type="project" value="TreeGrafter"/>
</dbReference>
<dbReference type="GO" id="GO:0030288">
    <property type="term" value="C:outer membrane-bounded periplasmic space"/>
    <property type="evidence" value="ECO:0007669"/>
    <property type="project" value="TreeGrafter"/>
</dbReference>
<keyword evidence="1" id="KW-1003">Cell membrane</keyword>
<evidence type="ECO:0000313" key="7">
    <source>
        <dbReference type="EMBL" id="HGD13897.1"/>
    </source>
</evidence>
<feature type="transmembrane region" description="Helical" evidence="6">
    <location>
        <begin position="23"/>
        <end position="42"/>
    </location>
</feature>
<keyword evidence="3 6" id="KW-0812">Transmembrane</keyword>
<keyword evidence="5 6" id="KW-0472">Membrane</keyword>
<name>A0A7V3PUY9_UNCW3</name>